<dbReference type="Proteomes" id="UP001054902">
    <property type="component" value="Unassembled WGS sequence"/>
</dbReference>
<protein>
    <recommendedName>
        <fullName evidence="1">Rhodanese domain-containing protein</fullName>
    </recommendedName>
</protein>
<evidence type="ECO:0000313" key="3">
    <source>
        <dbReference type="Proteomes" id="UP001054902"/>
    </source>
</evidence>
<gene>
    <name evidence="2" type="ORF">CTEN210_02953</name>
</gene>
<evidence type="ECO:0000259" key="1">
    <source>
        <dbReference type="Pfam" id="PF00581"/>
    </source>
</evidence>
<dbReference type="Gene3D" id="3.40.250.10">
    <property type="entry name" value="Rhodanese-like domain"/>
    <property type="match status" value="1"/>
</dbReference>
<proteinExistence type="predicted"/>
<dbReference type="AlphaFoldDB" id="A0AAD3CIW8"/>
<dbReference type="InterPro" id="IPR036873">
    <property type="entry name" value="Rhodanese-like_dom_sf"/>
</dbReference>
<reference evidence="2 3" key="1">
    <citation type="journal article" date="2021" name="Sci. Rep.">
        <title>The genome of the diatom Chaetoceros tenuissimus carries an ancient integrated fragment of an extant virus.</title>
        <authorList>
            <person name="Hongo Y."/>
            <person name="Kimura K."/>
            <person name="Takaki Y."/>
            <person name="Yoshida Y."/>
            <person name="Baba S."/>
            <person name="Kobayashi G."/>
            <person name="Nagasaki K."/>
            <person name="Hano T."/>
            <person name="Tomaru Y."/>
        </authorList>
    </citation>
    <scope>NUCLEOTIDE SEQUENCE [LARGE SCALE GENOMIC DNA]</scope>
    <source>
        <strain evidence="2 3">NIES-3715</strain>
    </source>
</reference>
<evidence type="ECO:0000313" key="2">
    <source>
        <dbReference type="EMBL" id="GFH46479.1"/>
    </source>
</evidence>
<accession>A0AAD3CIW8</accession>
<organism evidence="2 3">
    <name type="scientific">Chaetoceros tenuissimus</name>
    <dbReference type="NCBI Taxonomy" id="426638"/>
    <lineage>
        <taxon>Eukaryota</taxon>
        <taxon>Sar</taxon>
        <taxon>Stramenopiles</taxon>
        <taxon>Ochrophyta</taxon>
        <taxon>Bacillariophyta</taxon>
        <taxon>Coscinodiscophyceae</taxon>
        <taxon>Chaetocerotophycidae</taxon>
        <taxon>Chaetocerotales</taxon>
        <taxon>Chaetocerotaceae</taxon>
        <taxon>Chaetoceros</taxon>
    </lineage>
</organism>
<dbReference type="InterPro" id="IPR001763">
    <property type="entry name" value="Rhodanese-like_dom"/>
</dbReference>
<dbReference type="SUPFAM" id="SSF52821">
    <property type="entry name" value="Rhodanese/Cell cycle control phosphatase"/>
    <property type="match status" value="1"/>
</dbReference>
<sequence length="215" mass="24698">MTTLLANQQQIKRKTMKDHLIKSGKTCHKPTYHHNHHLHHKHHYRESEIGLLPIQELATRLLENYLPTIVIDTRDDEVQGGQIRGALFCPERDFGNEQITCLIREATEQRRQRNTGISNHKCFVVFYCRDSERKSLHCAQRFHQGVLEMGESNGICVKVLQGGASSWFEKFSKDKRLVQDFDDKCEPCKREVVASEPPVVDSAVNITVQKPVAKA</sequence>
<name>A0AAD3CIW8_9STRA</name>
<comment type="caution">
    <text evidence="2">The sequence shown here is derived from an EMBL/GenBank/DDBJ whole genome shotgun (WGS) entry which is preliminary data.</text>
</comment>
<feature type="domain" description="Rhodanese" evidence="1">
    <location>
        <begin position="61"/>
        <end position="169"/>
    </location>
</feature>
<dbReference type="EMBL" id="BLLK01000022">
    <property type="protein sequence ID" value="GFH46479.1"/>
    <property type="molecule type" value="Genomic_DNA"/>
</dbReference>
<keyword evidence="3" id="KW-1185">Reference proteome</keyword>
<dbReference type="Pfam" id="PF00581">
    <property type="entry name" value="Rhodanese"/>
    <property type="match status" value="1"/>
</dbReference>